<feature type="transmembrane region" description="Helical" evidence="16">
    <location>
        <begin position="225"/>
        <end position="248"/>
    </location>
</feature>
<dbReference type="STRING" id="683125.SAMN05660206_11729"/>
<dbReference type="NCBIfam" id="TIGR02121">
    <property type="entry name" value="Na_Pro_sym"/>
    <property type="match status" value="1"/>
</dbReference>
<dbReference type="FunFam" id="1.20.1730.10:FF:000002">
    <property type="entry name" value="Sodium/proline symporter"/>
    <property type="match status" value="1"/>
</dbReference>
<evidence type="ECO:0000256" key="6">
    <source>
        <dbReference type="ARBA" id="ARBA00022847"/>
    </source>
</evidence>
<comment type="subcellular location">
    <subcellularLocation>
        <location evidence="1 16">Cell membrane</location>
        <topology evidence="1 16">Multi-pass membrane protein</topology>
    </subcellularLocation>
</comment>
<accession>A0A1I6VTH5</accession>
<dbReference type="InterPro" id="IPR038377">
    <property type="entry name" value="Na/Glc_symporter_sf"/>
</dbReference>
<keyword evidence="6 16" id="KW-0769">Symport</keyword>
<dbReference type="InterPro" id="IPR001734">
    <property type="entry name" value="Na/solute_symporter"/>
</dbReference>
<dbReference type="AlphaFoldDB" id="A0A1I6VTH5"/>
<keyword evidence="7 16" id="KW-1133">Transmembrane helix</keyword>
<evidence type="ECO:0000256" key="2">
    <source>
        <dbReference type="ARBA" id="ARBA00006434"/>
    </source>
</evidence>
<dbReference type="PANTHER" id="PTHR48086">
    <property type="entry name" value="SODIUM/PROLINE SYMPORTER-RELATED"/>
    <property type="match status" value="1"/>
</dbReference>
<proteinExistence type="inferred from homology"/>
<evidence type="ECO:0000256" key="14">
    <source>
        <dbReference type="ARBA" id="ARBA00082709"/>
    </source>
</evidence>
<dbReference type="InterPro" id="IPR018212">
    <property type="entry name" value="Na/solute_symporter_CS"/>
</dbReference>
<dbReference type="EMBL" id="FOZZ01000017">
    <property type="protein sequence ID" value="SFT17020.1"/>
    <property type="molecule type" value="Genomic_DNA"/>
</dbReference>
<evidence type="ECO:0000256" key="12">
    <source>
        <dbReference type="ARBA" id="ARBA00033708"/>
    </source>
</evidence>
<evidence type="ECO:0000256" key="7">
    <source>
        <dbReference type="ARBA" id="ARBA00022989"/>
    </source>
</evidence>
<dbReference type="GO" id="GO:0015824">
    <property type="term" value="P:proline transport"/>
    <property type="evidence" value="ECO:0007669"/>
    <property type="project" value="UniProtKB-UniRule"/>
</dbReference>
<keyword evidence="18" id="KW-1185">Reference proteome</keyword>
<dbReference type="GO" id="GO:0015193">
    <property type="term" value="F:L-proline transmembrane transporter activity"/>
    <property type="evidence" value="ECO:0007669"/>
    <property type="project" value="TreeGrafter"/>
</dbReference>
<feature type="transmembrane region" description="Helical" evidence="16">
    <location>
        <begin position="461"/>
        <end position="479"/>
    </location>
</feature>
<dbReference type="GO" id="GO:0031402">
    <property type="term" value="F:sodium ion binding"/>
    <property type="evidence" value="ECO:0007669"/>
    <property type="project" value="UniProtKB-UniRule"/>
</dbReference>
<feature type="transmembrane region" description="Helical" evidence="16">
    <location>
        <begin position="123"/>
        <end position="139"/>
    </location>
</feature>
<feature type="transmembrane region" description="Helical" evidence="16">
    <location>
        <begin position="67"/>
        <end position="91"/>
    </location>
</feature>
<dbReference type="PROSITE" id="PS00456">
    <property type="entry name" value="NA_SOLUT_SYMP_1"/>
    <property type="match status" value="1"/>
</dbReference>
<keyword evidence="10 16" id="KW-0472">Membrane</keyword>
<evidence type="ECO:0000256" key="1">
    <source>
        <dbReference type="ARBA" id="ARBA00004651"/>
    </source>
</evidence>
<keyword evidence="9 16" id="KW-0406">Ion transport</keyword>
<feature type="transmembrane region" description="Helical" evidence="16">
    <location>
        <begin position="407"/>
        <end position="424"/>
    </location>
</feature>
<dbReference type="RefSeq" id="WP_093367591.1">
    <property type="nucleotide sequence ID" value="NZ_FOZZ01000017.1"/>
</dbReference>
<keyword evidence="8 16" id="KW-0915">Sodium</keyword>
<evidence type="ECO:0000256" key="5">
    <source>
        <dbReference type="ARBA" id="ARBA00022692"/>
    </source>
</evidence>
<dbReference type="CDD" id="cd11475">
    <property type="entry name" value="SLC5sbd_PutP"/>
    <property type="match status" value="1"/>
</dbReference>
<feature type="transmembrane region" description="Helical" evidence="16">
    <location>
        <begin position="187"/>
        <end position="205"/>
    </location>
</feature>
<evidence type="ECO:0000256" key="9">
    <source>
        <dbReference type="ARBA" id="ARBA00023065"/>
    </source>
</evidence>
<dbReference type="GO" id="GO:0005886">
    <property type="term" value="C:plasma membrane"/>
    <property type="evidence" value="ECO:0007669"/>
    <property type="project" value="UniProtKB-SubCell"/>
</dbReference>
<feature type="transmembrane region" description="Helical" evidence="16">
    <location>
        <begin position="159"/>
        <end position="180"/>
    </location>
</feature>
<dbReference type="Pfam" id="PF00474">
    <property type="entry name" value="SSF"/>
    <property type="match status" value="1"/>
</dbReference>
<gene>
    <name evidence="17" type="ORF">SAMN05660206_11729</name>
</gene>
<dbReference type="GO" id="GO:0005298">
    <property type="term" value="F:proline:sodium symporter activity"/>
    <property type="evidence" value="ECO:0007669"/>
    <property type="project" value="UniProtKB-UniRule"/>
</dbReference>
<name>A0A1I6VTH5_9SPHI</name>
<feature type="transmembrane region" description="Helical" evidence="16">
    <location>
        <begin position="328"/>
        <end position="353"/>
    </location>
</feature>
<evidence type="ECO:0000256" key="15">
    <source>
        <dbReference type="RuleBase" id="RU362091"/>
    </source>
</evidence>
<keyword evidence="4 16" id="KW-1003">Cell membrane</keyword>
<organism evidence="17 18">
    <name type="scientific">Sphingobacterium wenxiniae</name>
    <dbReference type="NCBI Taxonomy" id="683125"/>
    <lineage>
        <taxon>Bacteria</taxon>
        <taxon>Pseudomonadati</taxon>
        <taxon>Bacteroidota</taxon>
        <taxon>Sphingobacteriia</taxon>
        <taxon>Sphingobacteriales</taxon>
        <taxon>Sphingobacteriaceae</taxon>
        <taxon>Sphingobacterium</taxon>
    </lineage>
</organism>
<feature type="transmembrane region" description="Helical" evidence="16">
    <location>
        <begin position="6"/>
        <end position="24"/>
    </location>
</feature>
<feature type="transmembrane region" description="Helical" evidence="16">
    <location>
        <begin position="272"/>
        <end position="296"/>
    </location>
</feature>
<evidence type="ECO:0000256" key="3">
    <source>
        <dbReference type="ARBA" id="ARBA00022448"/>
    </source>
</evidence>
<dbReference type="NCBIfam" id="TIGR00813">
    <property type="entry name" value="sss"/>
    <property type="match status" value="1"/>
</dbReference>
<dbReference type="PROSITE" id="PS00457">
    <property type="entry name" value="NA_SOLUT_SYMP_2"/>
    <property type="match status" value="1"/>
</dbReference>
<evidence type="ECO:0000256" key="16">
    <source>
        <dbReference type="RuleBase" id="RU366012"/>
    </source>
</evidence>
<keyword evidence="5 16" id="KW-0812">Transmembrane</keyword>
<dbReference type="PANTHER" id="PTHR48086:SF3">
    <property type="entry name" value="SODIUM_PROLINE SYMPORTER"/>
    <property type="match status" value="1"/>
</dbReference>
<keyword evidence="11 16" id="KW-0739">Sodium transport</keyword>
<dbReference type="PROSITE" id="PS50283">
    <property type="entry name" value="NA_SOLUT_SYMP_3"/>
    <property type="match status" value="1"/>
</dbReference>
<dbReference type="InterPro" id="IPR011851">
    <property type="entry name" value="Na/Pro_symporter"/>
</dbReference>
<keyword evidence="3 16" id="KW-0813">Transport</keyword>
<dbReference type="OrthoDB" id="9814523at2"/>
<evidence type="ECO:0000256" key="4">
    <source>
        <dbReference type="ARBA" id="ARBA00022475"/>
    </source>
</evidence>
<evidence type="ECO:0000256" key="11">
    <source>
        <dbReference type="ARBA" id="ARBA00023201"/>
    </source>
</evidence>
<comment type="function">
    <text evidence="16">Catalyzes the sodium-dependent uptake of extracellular L-proline.</text>
</comment>
<feature type="transmembrane region" description="Helical" evidence="16">
    <location>
        <begin position="374"/>
        <end position="395"/>
    </location>
</feature>
<sequence length="501" mass="54927">MNVYELISIGLYMLLMILIGVYSYRKSNNNSDEFLIGGRQMGAAVTALSAGAADMSGWLLMGLPGAMYISGLSASWIAIGLTIGAFLNYILVAPRLRAYTEVASNSITIPVFFENRFRDKSRLLKITSSLLILIFFTLYTSSGMVAGGRLFESAFGMDYHMGLLTTSLVVVLYTFLGGFLAVSLTDFVQGAIMVLALIVLPIVLFTEIGGVSETFDIIENKRSTYLQLFQGTTTIGIISLLAWGLGYFGQPHILVRFMAIDKISDLTKARRIGITWMIFTVGGAMLVGLLGIAYLYKYDQATMAQFDGSKAYAETIFIHLSRVLFHPLIGGFLLSAILAAVMSTISSQLLVTSSSLTEDIYREFINKEASPKRLLLISRLSVLIVAVIAYVLSIVPKDSILNLVGNAWAGFGAAFGPVILLSLLWKKSTKWGALAGMLVGAITVLAWVYVPHNYKDVYEMIPGFTLAIVTNVIVSLMTYKLDTEIMEEFAEVERLIKDKTR</sequence>
<feature type="transmembrane region" description="Helical" evidence="16">
    <location>
        <begin position="431"/>
        <end position="449"/>
    </location>
</feature>
<protein>
    <recommendedName>
        <fullName evidence="13 16">Sodium/proline symporter</fullName>
    </recommendedName>
    <alternativeName>
        <fullName evidence="14 16">Proline permease</fullName>
    </alternativeName>
</protein>
<dbReference type="Proteomes" id="UP000198785">
    <property type="component" value="Unassembled WGS sequence"/>
</dbReference>
<evidence type="ECO:0000313" key="17">
    <source>
        <dbReference type="EMBL" id="SFT17020.1"/>
    </source>
</evidence>
<dbReference type="InterPro" id="IPR050277">
    <property type="entry name" value="Sodium:Solute_Symporter"/>
</dbReference>
<evidence type="ECO:0000256" key="10">
    <source>
        <dbReference type="ARBA" id="ARBA00023136"/>
    </source>
</evidence>
<reference evidence="17 18" key="1">
    <citation type="submission" date="2016-10" db="EMBL/GenBank/DDBJ databases">
        <authorList>
            <person name="de Groot N.N."/>
        </authorList>
    </citation>
    <scope>NUCLEOTIDE SEQUENCE [LARGE SCALE GENOMIC DNA]</scope>
    <source>
        <strain evidence="17 18">DSM 22789</strain>
    </source>
</reference>
<dbReference type="Gene3D" id="1.20.1730.10">
    <property type="entry name" value="Sodium/glucose cotransporter"/>
    <property type="match status" value="1"/>
</dbReference>
<evidence type="ECO:0000256" key="13">
    <source>
        <dbReference type="ARBA" id="ARBA00067214"/>
    </source>
</evidence>
<comment type="similarity">
    <text evidence="2 15">Belongs to the sodium:solute symporter (SSF) (TC 2.A.21) family.</text>
</comment>
<evidence type="ECO:0000313" key="18">
    <source>
        <dbReference type="Proteomes" id="UP000198785"/>
    </source>
</evidence>
<keyword evidence="16" id="KW-0029">Amino-acid transport</keyword>
<comment type="catalytic activity">
    <reaction evidence="12">
        <text>L-proline(in) + Na(+)(in) = L-proline(out) + Na(+)(out)</text>
        <dbReference type="Rhea" id="RHEA:28967"/>
        <dbReference type="ChEBI" id="CHEBI:29101"/>
        <dbReference type="ChEBI" id="CHEBI:60039"/>
    </reaction>
</comment>
<evidence type="ECO:0000256" key="8">
    <source>
        <dbReference type="ARBA" id="ARBA00023053"/>
    </source>
</evidence>